<protein>
    <submittedName>
        <fullName evidence="1">Uncharacterized protein</fullName>
    </submittedName>
</protein>
<gene>
    <name evidence="1" type="ORF">AVEN_203805_1</name>
    <name evidence="2" type="ORF">AVEN_214868_1</name>
</gene>
<name>A0A4Y2PW24_ARAVE</name>
<comment type="caution">
    <text evidence="1">The sequence shown here is derived from an EMBL/GenBank/DDBJ whole genome shotgun (WGS) entry which is preliminary data.</text>
</comment>
<dbReference type="EMBL" id="BGPR01135255">
    <property type="protein sequence ID" value="GBN55292.1"/>
    <property type="molecule type" value="Genomic_DNA"/>
</dbReference>
<reference evidence="1 3" key="1">
    <citation type="journal article" date="2019" name="Sci. Rep.">
        <title>Orb-weaving spider Araneus ventricosus genome elucidates the spidroin gene catalogue.</title>
        <authorList>
            <person name="Kono N."/>
            <person name="Nakamura H."/>
            <person name="Ohtoshi R."/>
            <person name="Moran D.A.P."/>
            <person name="Shinohara A."/>
            <person name="Yoshida Y."/>
            <person name="Fujiwara M."/>
            <person name="Mori M."/>
            <person name="Tomita M."/>
            <person name="Arakawa K."/>
        </authorList>
    </citation>
    <scope>NUCLEOTIDE SEQUENCE [LARGE SCALE GENOMIC DNA]</scope>
</reference>
<keyword evidence="3" id="KW-1185">Reference proteome</keyword>
<evidence type="ECO:0000313" key="3">
    <source>
        <dbReference type="Proteomes" id="UP000499080"/>
    </source>
</evidence>
<sequence>MLGSYDNPILIKGNVCVRCPDETIALTIIKFDTNAVEVQKVPKPSNSEVYKSFKNKATIPSPFWNSADTPIAHSAPPLWSNALPTKSDHTTEAVEVAQTILSRASRRDKNDFRKRSP</sequence>
<dbReference type="EMBL" id="BGPR01135257">
    <property type="protein sequence ID" value="GBN55296.1"/>
    <property type="molecule type" value="Genomic_DNA"/>
</dbReference>
<organism evidence="1 3">
    <name type="scientific">Araneus ventricosus</name>
    <name type="common">Orbweaver spider</name>
    <name type="synonym">Epeira ventricosa</name>
    <dbReference type="NCBI Taxonomy" id="182803"/>
    <lineage>
        <taxon>Eukaryota</taxon>
        <taxon>Metazoa</taxon>
        <taxon>Ecdysozoa</taxon>
        <taxon>Arthropoda</taxon>
        <taxon>Chelicerata</taxon>
        <taxon>Arachnida</taxon>
        <taxon>Araneae</taxon>
        <taxon>Araneomorphae</taxon>
        <taxon>Entelegynae</taxon>
        <taxon>Araneoidea</taxon>
        <taxon>Araneidae</taxon>
        <taxon>Araneus</taxon>
    </lineage>
</organism>
<accession>A0A4Y2PW24</accession>
<evidence type="ECO:0000313" key="2">
    <source>
        <dbReference type="EMBL" id="GBN55296.1"/>
    </source>
</evidence>
<dbReference type="AlphaFoldDB" id="A0A4Y2PW24"/>
<dbReference type="Proteomes" id="UP000499080">
    <property type="component" value="Unassembled WGS sequence"/>
</dbReference>
<evidence type="ECO:0000313" key="1">
    <source>
        <dbReference type="EMBL" id="GBN55292.1"/>
    </source>
</evidence>
<feature type="non-terminal residue" evidence="1">
    <location>
        <position position="117"/>
    </location>
</feature>
<proteinExistence type="predicted"/>